<comment type="caution">
    <text evidence="2">The sequence shown here is derived from an EMBL/GenBank/DDBJ whole genome shotgun (WGS) entry which is preliminary data.</text>
</comment>
<protein>
    <submittedName>
        <fullName evidence="2">Uncharacterized protein</fullName>
    </submittedName>
</protein>
<keyword evidence="1" id="KW-0732">Signal</keyword>
<evidence type="ECO:0000313" key="2">
    <source>
        <dbReference type="EMBL" id="GIH05519.1"/>
    </source>
</evidence>
<accession>A0A8J3Q7N0</accession>
<proteinExistence type="predicted"/>
<evidence type="ECO:0000313" key="3">
    <source>
        <dbReference type="Proteomes" id="UP000612899"/>
    </source>
</evidence>
<gene>
    <name evidence="2" type="ORF">Rhe02_35860</name>
</gene>
<dbReference type="Proteomes" id="UP000612899">
    <property type="component" value="Unassembled WGS sequence"/>
</dbReference>
<sequence>MWRRWNAHSVEGMQLLIAAMTLAAGLHMPAATTSASCEFVYLRDNAGYSQCQSGTGYQHRADGWCFWAGIGDPEDISEYAKVGPWADPTGRSPVSCPKFYYLSADIETR</sequence>
<dbReference type="AlphaFoldDB" id="A0A8J3Q7N0"/>
<feature type="chain" id="PRO_5039588458" evidence="1">
    <location>
        <begin position="24"/>
        <end position="109"/>
    </location>
</feature>
<dbReference type="EMBL" id="BONY01000019">
    <property type="protein sequence ID" value="GIH05519.1"/>
    <property type="molecule type" value="Genomic_DNA"/>
</dbReference>
<organism evidence="2 3">
    <name type="scientific">Rhizocola hellebori</name>
    <dbReference type="NCBI Taxonomy" id="1392758"/>
    <lineage>
        <taxon>Bacteria</taxon>
        <taxon>Bacillati</taxon>
        <taxon>Actinomycetota</taxon>
        <taxon>Actinomycetes</taxon>
        <taxon>Micromonosporales</taxon>
        <taxon>Micromonosporaceae</taxon>
        <taxon>Rhizocola</taxon>
    </lineage>
</organism>
<reference evidence="2" key="1">
    <citation type="submission" date="2021-01" db="EMBL/GenBank/DDBJ databases">
        <title>Whole genome shotgun sequence of Rhizocola hellebori NBRC 109834.</title>
        <authorList>
            <person name="Komaki H."/>
            <person name="Tamura T."/>
        </authorList>
    </citation>
    <scope>NUCLEOTIDE SEQUENCE</scope>
    <source>
        <strain evidence="2">NBRC 109834</strain>
    </source>
</reference>
<evidence type="ECO:0000256" key="1">
    <source>
        <dbReference type="SAM" id="SignalP"/>
    </source>
</evidence>
<keyword evidence="3" id="KW-1185">Reference proteome</keyword>
<feature type="signal peptide" evidence="1">
    <location>
        <begin position="1"/>
        <end position="23"/>
    </location>
</feature>
<name>A0A8J3Q7N0_9ACTN</name>